<organism evidence="8">
    <name type="scientific">Scylla olivacea</name>
    <name type="common">Orange mud crab</name>
    <name type="synonym">Cancer olivacea</name>
    <dbReference type="NCBI Taxonomy" id="85551"/>
    <lineage>
        <taxon>Eukaryota</taxon>
        <taxon>Metazoa</taxon>
        <taxon>Ecdysozoa</taxon>
        <taxon>Arthropoda</taxon>
        <taxon>Crustacea</taxon>
        <taxon>Multicrustacea</taxon>
        <taxon>Malacostraca</taxon>
        <taxon>Eumalacostraca</taxon>
        <taxon>Eucarida</taxon>
        <taxon>Decapoda</taxon>
        <taxon>Pleocyemata</taxon>
        <taxon>Brachyura</taxon>
        <taxon>Eubrachyura</taxon>
        <taxon>Portunoidea</taxon>
        <taxon>Portunidae</taxon>
        <taxon>Portuninae</taxon>
        <taxon>Scylla</taxon>
    </lineage>
</organism>
<dbReference type="PRINTS" id="PR00895">
    <property type="entry name" value="PENTAXIN"/>
</dbReference>
<dbReference type="EMBL" id="GDRN01066609">
    <property type="protein sequence ID" value="JAI64505.1"/>
    <property type="molecule type" value="Transcribed_RNA"/>
</dbReference>
<dbReference type="PANTHER" id="PTHR19277">
    <property type="entry name" value="PENTRAXIN"/>
    <property type="match status" value="1"/>
</dbReference>
<evidence type="ECO:0000256" key="5">
    <source>
        <dbReference type="ARBA" id="ARBA00023180"/>
    </source>
</evidence>
<dbReference type="GO" id="GO:0016020">
    <property type="term" value="C:membrane"/>
    <property type="evidence" value="ECO:0007669"/>
    <property type="project" value="InterPro"/>
</dbReference>
<dbReference type="InterPro" id="IPR036734">
    <property type="entry name" value="Neur_chan_lig-bd_sf"/>
</dbReference>
<dbReference type="CDD" id="cd00037">
    <property type="entry name" value="CLECT"/>
    <property type="match status" value="1"/>
</dbReference>
<dbReference type="Pfam" id="PF00354">
    <property type="entry name" value="Pentaxin"/>
    <property type="match status" value="1"/>
</dbReference>
<dbReference type="GO" id="GO:0046872">
    <property type="term" value="F:metal ion binding"/>
    <property type="evidence" value="ECO:0007669"/>
    <property type="project" value="UniProtKB-KW"/>
</dbReference>
<keyword evidence="5" id="KW-0325">Glycoprotein</keyword>
<sequence length="560" mass="62883">MLSANAGVAGVQDRWVVHQLAPHAGDNVTRLAVDLRFALRPDAPTSISSFTLCLWFKVISFRDLSCLLSYALSAENDGAITIFVRPSGVEVSYGKISVHHELSVRPLWWFPMCVVVRPRTLVVWVAGEEQLLNRNIPALPLNGFLVLGQEQDDLDSGFDSNQAFDGHVTGLTLWPLVLTSQQLQVWAACESTDGAEAYLTWDNIMWTIHNDTGGVKSHFDGPCYQNETAKAKLMLFTNKMAWSEAQQFLLHAGLSMISPYNMEERQQVTDLLQKYIAECTNAYSEGAHVWLDFYANETSSNLRDDDWIDMKHPLNYTISQDEKGILRREDPSKQLCFVGRYRNVPVELRLQGLCDAESPRNWSFIIASTGSEDHESSIYLHGYGDYHIMQNNYSSSWCLSDGRGKSIACVTSRGLPLGRHVWRVLYKPCKKTFQNSVQLSLSTCTPEYFTCQDSSCIHLSRLCNNVLDCQDGIDEENCFTCIKPAGYVLAIPPVVPVQLMVTVNVTRIGSTNLLTSTIELDVTLTVAWRDHRLEFRHLHNSTGTPVIVENDSKVSHAKCC</sequence>
<dbReference type="InterPro" id="IPR036055">
    <property type="entry name" value="LDL_receptor-like_sf"/>
</dbReference>
<evidence type="ECO:0000256" key="1">
    <source>
        <dbReference type="ARBA" id="ARBA00001913"/>
    </source>
</evidence>
<dbReference type="Pfam" id="PF00057">
    <property type="entry name" value="Ldl_recept_a"/>
    <property type="match status" value="1"/>
</dbReference>
<dbReference type="Gene3D" id="2.70.170.10">
    <property type="entry name" value="Neurotransmitter-gated ion-channel ligand-binding domain"/>
    <property type="match status" value="1"/>
</dbReference>
<feature type="domain" description="Pentraxin (PTX)" evidence="7">
    <location>
        <begin position="19"/>
        <end position="220"/>
    </location>
</feature>
<dbReference type="InterPro" id="IPR016187">
    <property type="entry name" value="CTDL_fold"/>
</dbReference>
<evidence type="ECO:0000313" key="8">
    <source>
        <dbReference type="EMBL" id="JAI64505.1"/>
    </source>
</evidence>
<dbReference type="GO" id="GO:0005230">
    <property type="term" value="F:extracellular ligand-gated monoatomic ion channel activity"/>
    <property type="evidence" value="ECO:0007669"/>
    <property type="project" value="InterPro"/>
</dbReference>
<dbReference type="AlphaFoldDB" id="A0A0P4W7P5"/>
<dbReference type="InterPro" id="IPR013320">
    <property type="entry name" value="ConA-like_dom_sf"/>
</dbReference>
<reference evidence="8" key="1">
    <citation type="submission" date="2015-09" db="EMBL/GenBank/DDBJ databases">
        <title>Scylla olivacea transcriptome.</title>
        <authorList>
            <person name="Ikhwanuddin M."/>
        </authorList>
    </citation>
    <scope>NUCLEOTIDE SEQUENCE</scope>
</reference>
<dbReference type="InterPro" id="IPR002172">
    <property type="entry name" value="LDrepeatLR_classA_rpt"/>
</dbReference>
<dbReference type="InterPro" id="IPR051360">
    <property type="entry name" value="Neuronal_Pentraxin_Related"/>
</dbReference>
<evidence type="ECO:0000256" key="6">
    <source>
        <dbReference type="PROSITE-ProRule" id="PRU00124"/>
    </source>
</evidence>
<dbReference type="PROSITE" id="PS50068">
    <property type="entry name" value="LDLRA_2"/>
    <property type="match status" value="1"/>
</dbReference>
<proteinExistence type="predicted"/>
<evidence type="ECO:0000259" key="7">
    <source>
        <dbReference type="SMART" id="SM00159"/>
    </source>
</evidence>
<dbReference type="SUPFAM" id="SSF49899">
    <property type="entry name" value="Concanavalin A-like lectins/glucanases"/>
    <property type="match status" value="1"/>
</dbReference>
<evidence type="ECO:0000256" key="2">
    <source>
        <dbReference type="ARBA" id="ARBA00022723"/>
    </source>
</evidence>
<evidence type="ECO:0000256" key="3">
    <source>
        <dbReference type="ARBA" id="ARBA00022837"/>
    </source>
</evidence>
<feature type="disulfide bond" evidence="6">
    <location>
        <begin position="444"/>
        <end position="456"/>
    </location>
</feature>
<feature type="disulfide bond" evidence="6">
    <location>
        <begin position="451"/>
        <end position="469"/>
    </location>
</feature>
<dbReference type="SUPFAM" id="SSF56436">
    <property type="entry name" value="C-type lectin-like"/>
    <property type="match status" value="1"/>
</dbReference>
<keyword evidence="4 6" id="KW-1015">Disulfide bond</keyword>
<dbReference type="Gene3D" id="2.60.120.200">
    <property type="match status" value="1"/>
</dbReference>
<dbReference type="InterPro" id="IPR001759">
    <property type="entry name" value="PTX_dom"/>
</dbReference>
<evidence type="ECO:0000256" key="4">
    <source>
        <dbReference type="ARBA" id="ARBA00023157"/>
    </source>
</evidence>
<dbReference type="PANTHER" id="PTHR19277:SF161">
    <property type="entry name" value="LAMININ G DOMAIN-CONTAINING PROTEIN"/>
    <property type="match status" value="1"/>
</dbReference>
<accession>A0A0P4W7P5</accession>
<dbReference type="Gene3D" id="4.10.400.10">
    <property type="entry name" value="Low-density Lipoprotein Receptor"/>
    <property type="match status" value="1"/>
</dbReference>
<dbReference type="SMART" id="SM00159">
    <property type="entry name" value="PTX"/>
    <property type="match status" value="1"/>
</dbReference>
<protein>
    <recommendedName>
        <fullName evidence="7">Pentraxin (PTX) domain-containing protein</fullName>
    </recommendedName>
</protein>
<dbReference type="SUPFAM" id="SSF57424">
    <property type="entry name" value="LDL receptor-like module"/>
    <property type="match status" value="1"/>
</dbReference>
<name>A0A0P4W7P5_SCYOL</name>
<keyword evidence="3" id="KW-0106">Calcium</keyword>
<dbReference type="CDD" id="cd00112">
    <property type="entry name" value="LDLa"/>
    <property type="match status" value="1"/>
</dbReference>
<keyword evidence="2" id="KW-0479">Metal-binding</keyword>
<comment type="cofactor">
    <cofactor evidence="1">
        <name>Ca(2+)</name>
        <dbReference type="ChEBI" id="CHEBI:29108"/>
    </cofactor>
</comment>
<feature type="disulfide bond" evidence="6">
    <location>
        <begin position="463"/>
        <end position="478"/>
    </location>
</feature>
<dbReference type="SMART" id="SM00192">
    <property type="entry name" value="LDLa"/>
    <property type="match status" value="1"/>
</dbReference>